<reference evidence="1 2" key="1">
    <citation type="submission" date="2019-06" db="EMBL/GenBank/DDBJ databases">
        <title>Draft genomes of female and male turbot (Scophthalmus maximus).</title>
        <authorList>
            <person name="Xu H."/>
            <person name="Xu X.-W."/>
            <person name="Shao C."/>
            <person name="Chen S."/>
        </authorList>
    </citation>
    <scope>NUCLEOTIDE SEQUENCE [LARGE SCALE GENOMIC DNA]</scope>
    <source>
        <strain evidence="1">Ysfricsl-2016a</strain>
        <tissue evidence="1">Blood</tissue>
    </source>
</reference>
<evidence type="ECO:0000313" key="2">
    <source>
        <dbReference type="Proteomes" id="UP000438429"/>
    </source>
</evidence>
<proteinExistence type="predicted"/>
<dbReference type="AlphaFoldDB" id="A0A6A4SSM5"/>
<comment type="caution">
    <text evidence="1">The sequence shown here is derived from an EMBL/GenBank/DDBJ whole genome shotgun (WGS) entry which is preliminary data.</text>
</comment>
<name>A0A6A4SSM5_SCOMX</name>
<gene>
    <name evidence="1" type="ORF">F2P81_014077</name>
</gene>
<accession>A0A6A4SSM5</accession>
<organism evidence="1 2">
    <name type="scientific">Scophthalmus maximus</name>
    <name type="common">Turbot</name>
    <name type="synonym">Psetta maxima</name>
    <dbReference type="NCBI Taxonomy" id="52904"/>
    <lineage>
        <taxon>Eukaryota</taxon>
        <taxon>Metazoa</taxon>
        <taxon>Chordata</taxon>
        <taxon>Craniata</taxon>
        <taxon>Vertebrata</taxon>
        <taxon>Euteleostomi</taxon>
        <taxon>Actinopterygii</taxon>
        <taxon>Neopterygii</taxon>
        <taxon>Teleostei</taxon>
        <taxon>Neoteleostei</taxon>
        <taxon>Acanthomorphata</taxon>
        <taxon>Carangaria</taxon>
        <taxon>Pleuronectiformes</taxon>
        <taxon>Pleuronectoidei</taxon>
        <taxon>Scophthalmidae</taxon>
        <taxon>Scophthalmus</taxon>
    </lineage>
</organism>
<evidence type="ECO:0000313" key="1">
    <source>
        <dbReference type="EMBL" id="KAF0034011.1"/>
    </source>
</evidence>
<dbReference type="Proteomes" id="UP000438429">
    <property type="component" value="Unassembled WGS sequence"/>
</dbReference>
<dbReference type="EMBL" id="VEVO01000012">
    <property type="protein sequence ID" value="KAF0034011.1"/>
    <property type="molecule type" value="Genomic_DNA"/>
</dbReference>
<protein>
    <submittedName>
        <fullName evidence="1">Uncharacterized protein</fullName>
    </submittedName>
</protein>
<sequence>MPSRNTFSKLQKNNPIVLHLLFSGQSYALRLTTFSSQLITTCAVNKERDNGSIIESTVTLISGASHSLIKRCSLVVMGDNDNLNGAVTLDQTDVLPWQRGSGRLLWVNKL</sequence>